<keyword evidence="6" id="KW-0067">ATP-binding</keyword>
<dbReference type="EMBL" id="KK107429">
    <property type="protein sequence ID" value="EZA50943.1"/>
    <property type="molecule type" value="Genomic_DNA"/>
</dbReference>
<feature type="compositionally biased region" description="Basic and acidic residues" evidence="9">
    <location>
        <begin position="651"/>
        <end position="665"/>
    </location>
</feature>
<gene>
    <name evidence="12" type="ORF">X777_10571</name>
</gene>
<evidence type="ECO:0000256" key="3">
    <source>
        <dbReference type="ARBA" id="ARBA00022741"/>
    </source>
</evidence>
<feature type="region of interest" description="Disordered" evidence="9">
    <location>
        <begin position="647"/>
        <end position="735"/>
    </location>
</feature>
<name>A0A026W4J2_OOCBI</name>
<dbReference type="GO" id="GO:0004386">
    <property type="term" value="F:helicase activity"/>
    <property type="evidence" value="ECO:0007669"/>
    <property type="project" value="UniProtKB-KW"/>
</dbReference>
<evidence type="ECO:0000313" key="13">
    <source>
        <dbReference type="Proteomes" id="UP000053097"/>
    </source>
</evidence>
<feature type="compositionally biased region" description="Basic and acidic residues" evidence="9">
    <location>
        <begin position="10"/>
        <end position="29"/>
    </location>
</feature>
<feature type="compositionally biased region" description="Low complexity" evidence="9">
    <location>
        <begin position="94"/>
        <end position="105"/>
    </location>
</feature>
<dbReference type="STRING" id="2015173.A0A026W4J2"/>
<feature type="compositionally biased region" description="Basic residues" evidence="9">
    <location>
        <begin position="170"/>
        <end position="179"/>
    </location>
</feature>
<dbReference type="InterPro" id="IPR049730">
    <property type="entry name" value="SNF2/RAD54-like_C"/>
</dbReference>
<dbReference type="Gene3D" id="3.40.50.10810">
    <property type="entry name" value="Tandem AAA-ATPase domain"/>
    <property type="match status" value="1"/>
</dbReference>
<dbReference type="PROSITE" id="PS51194">
    <property type="entry name" value="HELICASE_CTER"/>
    <property type="match status" value="1"/>
</dbReference>
<dbReference type="InterPro" id="IPR038718">
    <property type="entry name" value="SNF2-like_sf"/>
</dbReference>
<evidence type="ECO:0000256" key="7">
    <source>
        <dbReference type="ARBA" id="ARBA00023125"/>
    </source>
</evidence>
<comment type="subcellular location">
    <subcellularLocation>
        <location evidence="1">Nucleus</location>
    </subcellularLocation>
</comment>
<evidence type="ECO:0000256" key="6">
    <source>
        <dbReference type="ARBA" id="ARBA00022840"/>
    </source>
</evidence>
<feature type="compositionally biased region" description="Basic residues" evidence="9">
    <location>
        <begin position="1246"/>
        <end position="1255"/>
    </location>
</feature>
<organism evidence="12 13">
    <name type="scientific">Ooceraea biroi</name>
    <name type="common">Clonal raider ant</name>
    <name type="synonym">Cerapachys biroi</name>
    <dbReference type="NCBI Taxonomy" id="2015173"/>
    <lineage>
        <taxon>Eukaryota</taxon>
        <taxon>Metazoa</taxon>
        <taxon>Ecdysozoa</taxon>
        <taxon>Arthropoda</taxon>
        <taxon>Hexapoda</taxon>
        <taxon>Insecta</taxon>
        <taxon>Pterygota</taxon>
        <taxon>Neoptera</taxon>
        <taxon>Endopterygota</taxon>
        <taxon>Hymenoptera</taxon>
        <taxon>Apocrita</taxon>
        <taxon>Aculeata</taxon>
        <taxon>Formicoidea</taxon>
        <taxon>Formicidae</taxon>
        <taxon>Dorylinae</taxon>
        <taxon>Ooceraea</taxon>
    </lineage>
</organism>
<keyword evidence="4" id="KW-0378">Hydrolase</keyword>
<feature type="compositionally biased region" description="Basic and acidic residues" evidence="9">
    <location>
        <begin position="824"/>
        <end position="834"/>
    </location>
</feature>
<evidence type="ECO:0000313" key="12">
    <source>
        <dbReference type="EMBL" id="EZA50943.1"/>
    </source>
</evidence>
<feature type="compositionally biased region" description="Polar residues" evidence="9">
    <location>
        <begin position="601"/>
        <end position="616"/>
    </location>
</feature>
<feature type="compositionally biased region" description="Low complexity" evidence="9">
    <location>
        <begin position="1732"/>
        <end position="1742"/>
    </location>
</feature>
<feature type="compositionally biased region" description="Low complexity" evidence="9">
    <location>
        <begin position="855"/>
        <end position="865"/>
    </location>
</feature>
<feature type="compositionally biased region" description="Basic and acidic residues" evidence="9">
    <location>
        <begin position="544"/>
        <end position="587"/>
    </location>
</feature>
<feature type="region of interest" description="Disordered" evidence="9">
    <location>
        <begin position="1095"/>
        <end position="1314"/>
    </location>
</feature>
<keyword evidence="3" id="KW-0547">Nucleotide-binding</keyword>
<feature type="compositionally biased region" description="Basic and acidic residues" evidence="9">
    <location>
        <begin position="272"/>
        <end position="283"/>
    </location>
</feature>
<feature type="compositionally biased region" description="Basic and acidic residues" evidence="9">
    <location>
        <begin position="106"/>
        <end position="126"/>
    </location>
</feature>
<feature type="compositionally biased region" description="Basic and acidic residues" evidence="9">
    <location>
        <begin position="674"/>
        <end position="689"/>
    </location>
</feature>
<feature type="compositionally biased region" description="Basic and acidic residues" evidence="9">
    <location>
        <begin position="1208"/>
        <end position="1218"/>
    </location>
</feature>
<dbReference type="PANTHER" id="PTHR45797">
    <property type="entry name" value="RAD54-LIKE"/>
    <property type="match status" value="1"/>
</dbReference>
<feature type="compositionally biased region" description="Basic and acidic residues" evidence="9">
    <location>
        <begin position="1130"/>
        <end position="1147"/>
    </location>
</feature>
<dbReference type="GO" id="GO:0003677">
    <property type="term" value="F:DNA binding"/>
    <property type="evidence" value="ECO:0007669"/>
    <property type="project" value="UniProtKB-KW"/>
</dbReference>
<dbReference type="SUPFAM" id="SSF52540">
    <property type="entry name" value="P-loop containing nucleoside triphosphate hydrolases"/>
    <property type="match status" value="2"/>
</dbReference>
<dbReference type="GO" id="GO:0016887">
    <property type="term" value="F:ATP hydrolysis activity"/>
    <property type="evidence" value="ECO:0007669"/>
    <property type="project" value="InterPro"/>
</dbReference>
<dbReference type="PROSITE" id="PS51192">
    <property type="entry name" value="HELICASE_ATP_BIND_1"/>
    <property type="match status" value="1"/>
</dbReference>
<feature type="compositionally biased region" description="Acidic residues" evidence="9">
    <location>
        <begin position="1768"/>
        <end position="1778"/>
    </location>
</feature>
<feature type="compositionally biased region" description="Basic and acidic residues" evidence="9">
    <location>
        <begin position="1231"/>
        <end position="1245"/>
    </location>
</feature>
<proteinExistence type="inferred from homology"/>
<feature type="region of interest" description="Disordered" evidence="9">
    <location>
        <begin position="1"/>
        <end position="29"/>
    </location>
</feature>
<feature type="compositionally biased region" description="Basic and acidic residues" evidence="9">
    <location>
        <begin position="1167"/>
        <end position="1197"/>
    </location>
</feature>
<reference evidence="12 13" key="1">
    <citation type="journal article" date="2014" name="Curr. Biol.">
        <title>The genome of the clonal raider ant Cerapachys biroi.</title>
        <authorList>
            <person name="Oxley P.R."/>
            <person name="Ji L."/>
            <person name="Fetter-Pruneda I."/>
            <person name="McKenzie S.K."/>
            <person name="Li C."/>
            <person name="Hu H."/>
            <person name="Zhang G."/>
            <person name="Kronauer D.J."/>
        </authorList>
    </citation>
    <scope>NUCLEOTIDE SEQUENCE [LARGE SCALE GENOMIC DNA]</scope>
</reference>
<feature type="compositionally biased region" description="Basic and acidic residues" evidence="9">
    <location>
        <begin position="717"/>
        <end position="730"/>
    </location>
</feature>
<feature type="compositionally biased region" description="Polar residues" evidence="9">
    <location>
        <begin position="187"/>
        <end position="218"/>
    </location>
</feature>
<feature type="region of interest" description="Disordered" evidence="9">
    <location>
        <begin position="94"/>
        <end position="283"/>
    </location>
</feature>
<dbReference type="InterPro" id="IPR001650">
    <property type="entry name" value="Helicase_C-like"/>
</dbReference>
<feature type="domain" description="Helicase C-terminal" evidence="11">
    <location>
        <begin position="1810"/>
        <end position="1981"/>
    </location>
</feature>
<keyword evidence="7" id="KW-0238">DNA-binding</keyword>
<feature type="compositionally biased region" description="Basic residues" evidence="9">
    <location>
        <begin position="1198"/>
        <end position="1207"/>
    </location>
</feature>
<keyword evidence="13" id="KW-1185">Reference proteome</keyword>
<feature type="region of interest" description="Disordered" evidence="9">
    <location>
        <begin position="776"/>
        <end position="796"/>
    </location>
</feature>
<dbReference type="Pfam" id="PF00271">
    <property type="entry name" value="Helicase_C"/>
    <property type="match status" value="1"/>
</dbReference>
<dbReference type="OrthoDB" id="9900844at2759"/>
<evidence type="ECO:0000256" key="1">
    <source>
        <dbReference type="ARBA" id="ARBA00004123"/>
    </source>
</evidence>
<dbReference type="InterPro" id="IPR044574">
    <property type="entry name" value="ARIP4-like"/>
</dbReference>
<evidence type="ECO:0000256" key="5">
    <source>
        <dbReference type="ARBA" id="ARBA00022806"/>
    </source>
</evidence>
<keyword evidence="5" id="KW-0347">Helicase</keyword>
<feature type="compositionally biased region" description="Basic and acidic residues" evidence="9">
    <location>
        <begin position="235"/>
        <end position="248"/>
    </location>
</feature>
<feature type="compositionally biased region" description="Basic residues" evidence="9">
    <location>
        <begin position="1272"/>
        <end position="1281"/>
    </location>
</feature>
<dbReference type="Proteomes" id="UP000053097">
    <property type="component" value="Unassembled WGS sequence"/>
</dbReference>
<dbReference type="Pfam" id="PF00176">
    <property type="entry name" value="SNF2-rel_dom"/>
    <property type="match status" value="1"/>
</dbReference>
<keyword evidence="8" id="KW-0539">Nucleus</keyword>
<feature type="region of interest" description="Disordered" evidence="9">
    <location>
        <begin position="1731"/>
        <end position="1784"/>
    </location>
</feature>
<dbReference type="InterPro" id="IPR014001">
    <property type="entry name" value="Helicase_ATP-bd"/>
</dbReference>
<protein>
    <submittedName>
        <fullName evidence="12">Transcriptional regulator ATRX-like protein</fullName>
    </submittedName>
</protein>
<dbReference type="GO" id="GO:0005524">
    <property type="term" value="F:ATP binding"/>
    <property type="evidence" value="ECO:0007669"/>
    <property type="project" value="UniProtKB-KW"/>
</dbReference>
<evidence type="ECO:0000259" key="10">
    <source>
        <dbReference type="PROSITE" id="PS51192"/>
    </source>
</evidence>
<dbReference type="SMART" id="SM00487">
    <property type="entry name" value="DEXDc"/>
    <property type="match status" value="1"/>
</dbReference>
<evidence type="ECO:0000259" key="11">
    <source>
        <dbReference type="PROSITE" id="PS51194"/>
    </source>
</evidence>
<evidence type="ECO:0000256" key="4">
    <source>
        <dbReference type="ARBA" id="ARBA00022801"/>
    </source>
</evidence>
<dbReference type="GO" id="GO:0005634">
    <property type="term" value="C:nucleus"/>
    <property type="evidence" value="ECO:0007669"/>
    <property type="project" value="UniProtKB-SubCell"/>
</dbReference>
<feature type="region of interest" description="Disordered" evidence="9">
    <location>
        <begin position="815"/>
        <end position="865"/>
    </location>
</feature>
<dbReference type="InterPro" id="IPR000330">
    <property type="entry name" value="SNF2_N"/>
</dbReference>
<sequence length="2271" mass="258755">MSDLSKGHNRRDTHTREKHTLPFDKQRFRKTREIQKALSAFCDEDDDDGNYSDNSSFLTARSTISMLGACNTNRDVKRQDTNSASRESILEISLVDSTSSESSSSSRERRGEQRKSREREKARSVDEQDSSSGVAQRVSKLAMNGKCKPRRNVISSDDSDDESPDLSRTVRQKHTVKHKKSEEARSKTSNRNYTNSSDSESDCVNETSNTSKSLSKYTAHQKKGKIAGGSCSTKSAKDKQKKMNHDSSNESEDDLEHKKQTKKKSSTNNTLHSKDEQKQENREKLLKRTFCETREDDSDASSGKEFQKIKIQKLHSDKYSKRQLFNLEQDRSKLTNLETEKGERSIDEPTTSGFNEAKEILKGCKKICLSFLMYIDSIEQLYGKKAEEEVILKSAGKVNKLKTMLEKKERDLTTFCQSCSKTRENRVATRNSRKIISDDDDDDEQVSEITDTREERPMSENGRNSGNEREGKDVSECDSEEIFSADEMRTPQKMQSKKSISRVEDDPDDITTEIGKDRMPIDKSKTNDNVDLQDEKSAAVSSISKEKNIRTENTKSNEKQLLRECDSNSKRTELAEKDTDSKDEKQAKLNANNHDNESTFEDSSAKNGNQETTLRGDNQDDSISRTVAIDVSLDLFDSSFDLHDEDENEMEAEKMDTETSCEKTKFLSKTTSLDTRETSLQDKIPDEKNNASALVPRGEEEDLSNQVNTVSACTSKETIHDGSKEIDTSKEMSLGDVNKSVDEAEMLAKKALLESDTDSDTDTVINKNITKQTEDLITDTSPRKDETEGCSDVSSTTSTVKLSTFAKSKIDTTIEVTDASEESQLDKTAGKESEISQTSDETNAKKEQAAKKALLESTSEDSSSIILSSLESEEIEEKSRLDVARENAEAKKALLASSNSESSGLVSETEINISKRMTKAKDYEADSDEDSLISRVKKRRLKLSKNYHYKKDKKLRMFCEVCLERLSDNVLKRYSKTLKESREYLEQKALKSLINLDRLEKRYKKNKKIDSDTSTDDDKAAKVLKSLNKRKGNQTKEESLMDHLKKIENDEVSAIVRTDSSSDEFIHQVNDINATPVSNEALMSEANKVAKDNLLKSSDSDAGGDVLNSEDDISNDDKKLEDKKKKHQKKSDEKTLKQDDGKKEKTNKSNWRQNKLLTMKFSDTDSDNEKKKWDKKQEKMAKGSERNSSDTDDEKARLTSKKKKIKRRILDSDSDVKLTDCSSDSNNISETSKDEENLSDSDARKEKQKRKRRKRGESNSSGTDSSFQEKKSKPKRKRIKKMASDSDSSDGDMKNSQGSTPGKSGRKNIRKVLKDKQVAEDTKLAAKEEEERLKRIAERQALYNEVYEMRLAGEEKVDKLVLDFNTETKEELISVHKELVKCLKPHQAQGIKFMWDACFESIERVKTTSGSGCIIAHCMGLGKTLQVVALTHALLTHEATGVKTVLIVCPLSTVLNWLNEYNTWLKNLDDINVYELTKFKKNFERKYQLQNWQQTGGVMILGYDMFRNLTGPNKNIRKAMKEVILECLVEPGADLVVCDEGHLLKNEETALSKCMRRVKTMRRIVLTGTPLQNNLIEYHCMVQFVKPNLLGTRKEFLNRFVNPITNGQFDDSTAYDVKLMKKRAHVLHKMLEGSVQRFDYSVLTPFLPPKQEFVIFVRLTDIQMKMYQYYLDNLARRHHSGAGGTLFADFQALQRIWTHPVVLRLNAEKVEKANEKKGLSDSEGSLKDFIDDGSLSSSSSSDSHSDSDVQALDDQDNVPKRRTRNNPGEEEPEEETKEEENKEAEWWSQFVQPEHFEDIRVSAKLTLLFGILKECEQIGDKVLVFSQSLYSLTLIEEFLARIDDETQKNASLDTLENHTGSWSLGLDYFRLDGQTSPENRSMWCKIFNKPNNIRARLFLISTRAGGLGINLTAANRVIIFDASWNPSHDVQSIFRIYRFGQKKPCYVYRFLAAGTMEEKIYNRQVTKLSLSCRVVDEQQIERHYSNHNLNELYIFEPYDNVDKPIEQRFNIPKDRLLAEIFQKYQNIIENYHEHDSLLENKAEEELDEEERKQAWLEYEEEKKGRPMINPTINSAYQNNILLQQYNMMMNSGQSSMVSPGMSLQMEYENLQQLIRKDYPNATPEQQKMMTNRAIMEMYNYWEKQATLGNTFPPARNLTTVTQTNFQQRPMPMSHTMTNSNVQQQQTSQLSQLLASGQTGNYVNKSVQPNVAQRDMLPNMYRNAPSTNSAGKADDDIIEVIPTTSNAGTLKVGQVAMQSTMQSTNKSNNQEE</sequence>
<dbReference type="PANTHER" id="PTHR45797:SF3">
    <property type="entry name" value="TRANSCRIPTIONAL REGULATOR ATRX HOMOLOG"/>
    <property type="match status" value="1"/>
</dbReference>
<feature type="compositionally biased region" description="Basic and acidic residues" evidence="9">
    <location>
        <begin position="514"/>
        <end position="537"/>
    </location>
</feature>
<evidence type="ECO:0000256" key="2">
    <source>
        <dbReference type="ARBA" id="ARBA00007025"/>
    </source>
</evidence>
<feature type="domain" description="Helicase ATP-binding" evidence="10">
    <location>
        <begin position="1404"/>
        <end position="1588"/>
    </location>
</feature>
<dbReference type="CDD" id="cd18793">
    <property type="entry name" value="SF2_C_SNF"/>
    <property type="match status" value="1"/>
</dbReference>
<dbReference type="Gene3D" id="3.40.50.300">
    <property type="entry name" value="P-loop containing nucleotide triphosphate hydrolases"/>
    <property type="match status" value="1"/>
</dbReference>
<dbReference type="InterPro" id="IPR027417">
    <property type="entry name" value="P-loop_NTPase"/>
</dbReference>
<evidence type="ECO:0000256" key="9">
    <source>
        <dbReference type="SAM" id="MobiDB-lite"/>
    </source>
</evidence>
<comment type="similarity">
    <text evidence="2">Belongs to the SNF2/RAD54 helicase family.</text>
</comment>
<feature type="compositionally biased region" description="Polar residues" evidence="9">
    <location>
        <begin position="1220"/>
        <end position="1230"/>
    </location>
</feature>
<dbReference type="OMA" id="QYNMMMN"/>
<feature type="compositionally biased region" description="Basic and acidic residues" evidence="9">
    <location>
        <begin position="466"/>
        <end position="475"/>
    </location>
</feature>
<feature type="compositionally biased region" description="Basic and acidic residues" evidence="9">
    <location>
        <begin position="842"/>
        <end position="854"/>
    </location>
</feature>
<accession>A0A026W4J2</accession>
<dbReference type="SMART" id="SM00490">
    <property type="entry name" value="HELICc"/>
    <property type="match status" value="1"/>
</dbReference>
<feature type="compositionally biased region" description="Polar residues" evidence="9">
    <location>
        <begin position="704"/>
        <end position="716"/>
    </location>
</feature>
<evidence type="ECO:0000256" key="8">
    <source>
        <dbReference type="ARBA" id="ARBA00023242"/>
    </source>
</evidence>
<feature type="region of interest" description="Disordered" evidence="9">
    <location>
        <begin position="427"/>
        <end position="621"/>
    </location>
</feature>